<evidence type="ECO:0000256" key="1">
    <source>
        <dbReference type="SAM" id="MobiDB-lite"/>
    </source>
</evidence>
<dbReference type="OrthoDB" id="6619788at2759"/>
<dbReference type="EMBL" id="LNIX01000009">
    <property type="protein sequence ID" value="OXA49971.1"/>
    <property type="molecule type" value="Genomic_DNA"/>
</dbReference>
<evidence type="ECO:0000313" key="3">
    <source>
        <dbReference type="Proteomes" id="UP000198287"/>
    </source>
</evidence>
<organism evidence="2 3">
    <name type="scientific">Folsomia candida</name>
    <name type="common">Springtail</name>
    <dbReference type="NCBI Taxonomy" id="158441"/>
    <lineage>
        <taxon>Eukaryota</taxon>
        <taxon>Metazoa</taxon>
        <taxon>Ecdysozoa</taxon>
        <taxon>Arthropoda</taxon>
        <taxon>Hexapoda</taxon>
        <taxon>Collembola</taxon>
        <taxon>Entomobryomorpha</taxon>
        <taxon>Isotomoidea</taxon>
        <taxon>Isotomidae</taxon>
        <taxon>Proisotominae</taxon>
        <taxon>Folsomia</taxon>
    </lineage>
</organism>
<dbReference type="Proteomes" id="UP000198287">
    <property type="component" value="Unassembled WGS sequence"/>
</dbReference>
<gene>
    <name evidence="2" type="ORF">Fcan01_14771</name>
</gene>
<comment type="caution">
    <text evidence="2">The sequence shown here is derived from an EMBL/GenBank/DDBJ whole genome shotgun (WGS) entry which is preliminary data.</text>
</comment>
<dbReference type="STRING" id="158441.A0A226DZ48"/>
<protein>
    <submittedName>
        <fullName evidence="2">WD repeat-containing protein 63</fullName>
    </submittedName>
</protein>
<reference evidence="2 3" key="1">
    <citation type="submission" date="2015-12" db="EMBL/GenBank/DDBJ databases">
        <title>The genome of Folsomia candida.</title>
        <authorList>
            <person name="Faddeeva A."/>
            <person name="Derks M.F."/>
            <person name="Anvar Y."/>
            <person name="Smit S."/>
            <person name="Van Straalen N."/>
            <person name="Roelofs D."/>
        </authorList>
    </citation>
    <scope>NUCLEOTIDE SEQUENCE [LARGE SCALE GENOMIC DNA]</scope>
    <source>
        <strain evidence="2 3">VU population</strain>
        <tissue evidence="2">Whole body</tissue>
    </source>
</reference>
<dbReference type="AlphaFoldDB" id="A0A226DZ48"/>
<keyword evidence="3" id="KW-1185">Reference proteome</keyword>
<feature type="compositionally biased region" description="Low complexity" evidence="1">
    <location>
        <begin position="278"/>
        <end position="291"/>
    </location>
</feature>
<proteinExistence type="predicted"/>
<evidence type="ECO:0000313" key="2">
    <source>
        <dbReference type="EMBL" id="OXA49971.1"/>
    </source>
</evidence>
<sequence>MEDEDHGDEMATIIPRKWRGFGSELEVNQEKVTPTRPPITLTVHRLRKHFGDECNFQNSDPTNIHMFASFESQDPSVRPFIHRKEIDRGIQVRGPSVDCSTQTGLSFKRNKMVQSSIQTLSDENVEILMNSKSMAYFFKAAMPKLEKSMQQNEMVDLLFNDYKNLKAKHGHELEFQRESSVAHPDDMPPEEKSDSRNMDWMRQHKLAGKERIELSKKEELAQAEEIEQEERLNKEYVEFLKFQAEVVEILKVDEPQVTAEDQDMADEFEALIREAQMQQAQEEADAAAALLAEEEEEEEEEEEQGTTIIAAT</sequence>
<feature type="compositionally biased region" description="Acidic residues" evidence="1">
    <location>
        <begin position="292"/>
        <end position="304"/>
    </location>
</feature>
<accession>A0A226DZ48</accession>
<feature type="compositionally biased region" description="Basic and acidic residues" evidence="1">
    <location>
        <begin position="183"/>
        <end position="196"/>
    </location>
</feature>
<feature type="region of interest" description="Disordered" evidence="1">
    <location>
        <begin position="278"/>
        <end position="312"/>
    </location>
</feature>
<name>A0A226DZ48_FOLCA</name>
<feature type="region of interest" description="Disordered" evidence="1">
    <location>
        <begin position="174"/>
        <end position="196"/>
    </location>
</feature>